<name>A0ABW4RCM3_9RHOB</name>
<dbReference type="SUPFAM" id="SSF53448">
    <property type="entry name" value="Nucleotide-diphospho-sugar transferases"/>
    <property type="match status" value="1"/>
</dbReference>
<comment type="caution">
    <text evidence="14">Lacks conserved residue(s) required for the propagation of feature annotation.</text>
</comment>
<feature type="region of interest" description="2-C-methyl-D-erythritol 2,4-cyclodiphosphate synthase" evidence="14">
    <location>
        <begin position="263"/>
        <end position="420"/>
    </location>
</feature>
<evidence type="ECO:0000256" key="14">
    <source>
        <dbReference type="HAMAP-Rule" id="MF_01520"/>
    </source>
</evidence>
<feature type="site" description="Transition state stabilizer" evidence="14">
    <location>
        <position position="29"/>
    </location>
</feature>
<comment type="caution">
    <text evidence="17">The sequence shown here is derived from an EMBL/GenBank/DDBJ whole genome shotgun (WGS) entry which is preliminary data.</text>
</comment>
<accession>A0ABW4RCM3</accession>
<dbReference type="PANTHER" id="PTHR43181:SF1">
    <property type="entry name" value="2-C-METHYL-D-ERYTHRITOL 2,4-CYCLODIPHOSPHATE SYNTHASE, CHLOROPLASTIC"/>
    <property type="match status" value="1"/>
</dbReference>
<comment type="catalytic activity">
    <reaction evidence="2 14">
        <text>2-C-methyl-D-erythritol 4-phosphate + CTP + H(+) = 4-CDP-2-C-methyl-D-erythritol + diphosphate</text>
        <dbReference type="Rhea" id="RHEA:13429"/>
        <dbReference type="ChEBI" id="CHEBI:15378"/>
        <dbReference type="ChEBI" id="CHEBI:33019"/>
        <dbReference type="ChEBI" id="CHEBI:37563"/>
        <dbReference type="ChEBI" id="CHEBI:57823"/>
        <dbReference type="ChEBI" id="CHEBI:58262"/>
        <dbReference type="EC" id="2.7.7.60"/>
    </reaction>
</comment>
<keyword evidence="8 14" id="KW-0808">Transferase</keyword>
<dbReference type="InterPro" id="IPR018294">
    <property type="entry name" value="ISPD_synthase_CS"/>
</dbReference>
<feature type="site" description="Transition state stabilizer" evidence="14">
    <location>
        <position position="295"/>
    </location>
</feature>
<evidence type="ECO:0000256" key="12">
    <source>
        <dbReference type="ARBA" id="ARBA00023239"/>
    </source>
</evidence>
<dbReference type="GO" id="GO:0008685">
    <property type="term" value="F:2-C-methyl-D-erythritol 2,4-cyclodiphosphate synthase activity"/>
    <property type="evidence" value="ECO:0007669"/>
    <property type="project" value="UniProtKB-EC"/>
</dbReference>
<comment type="similarity">
    <text evidence="7">Belongs to the IspD/TarI cytidylyltransferase family. IspD subfamily.</text>
</comment>
<evidence type="ECO:0000256" key="15">
    <source>
        <dbReference type="SAM" id="MobiDB-lite"/>
    </source>
</evidence>
<feature type="binding site" evidence="14">
    <location>
        <position position="403"/>
    </location>
    <ligand>
        <name>4-CDP-2-C-methyl-D-erythritol 2-phosphate</name>
        <dbReference type="ChEBI" id="CHEBI:57919"/>
    </ligand>
</feature>
<evidence type="ECO:0000256" key="8">
    <source>
        <dbReference type="ARBA" id="ARBA00022679"/>
    </source>
</evidence>
<keyword evidence="9 14" id="KW-0548">Nucleotidyltransferase</keyword>
<feature type="binding site" evidence="14">
    <location>
        <begin position="317"/>
        <end position="319"/>
    </location>
    <ligand>
        <name>4-CDP-2-C-methyl-D-erythritol 2-phosphate</name>
        <dbReference type="ChEBI" id="CHEBI:57919"/>
    </ligand>
</feature>
<evidence type="ECO:0000259" key="16">
    <source>
        <dbReference type="Pfam" id="PF02542"/>
    </source>
</evidence>
<sequence length="420" mass="43491">MQKPLFPPGFAALIVAAGRGQRMGHPEPKQWHDLGANGRTVLDHAIDSFAGAERTVVVLHAEDMVRGVERFGGRVTLVTGGATRQDSVLAGLSVLEGSGIGYVLIHDAARATCPPEVIAGVVDALSAGADAAAPGVAVSDALWRGHQGQVAGTVPRAELFRAQTPQGFRLNIALAAHRAAARHTAADDVELVRAMGTPVTITAGSDDNLKITRPGDFNRAERILAARRIAADHAASDGGTQATDTTPADGRGADTKDGAMDVRLGNGFDVHAFGPGDHVTLCGVRVEHDKGLVGHSDADVGMHALTDAIYGALAMGDIGRHFPPSDPQWKGADSAIFLRHAVGLAASRGLRIGNADVTLICERPKITPHAPAMIAALAEIMSVTPDRISVKATTTERLGFAGRSEGIAALATCTLIGGDR</sequence>
<dbReference type="NCBIfam" id="TIGR00453">
    <property type="entry name" value="ispD"/>
    <property type="match status" value="1"/>
</dbReference>
<dbReference type="RefSeq" id="WP_379144891.1">
    <property type="nucleotide sequence ID" value="NZ_JBHUEN010000050.1"/>
</dbReference>
<comment type="similarity">
    <text evidence="14">In the N-terminal section; belongs to the IspD/TarI cytidylyltransferase family. IspD subfamily.</text>
</comment>
<dbReference type="InterPro" id="IPR029044">
    <property type="entry name" value="Nucleotide-diphossugar_trans"/>
</dbReference>
<dbReference type="HAMAP" id="MF_00107">
    <property type="entry name" value="IspF"/>
    <property type="match status" value="1"/>
</dbReference>
<dbReference type="HAMAP" id="MF_00108">
    <property type="entry name" value="IspD"/>
    <property type="match status" value="1"/>
</dbReference>
<feature type="region of interest" description="Disordered" evidence="15">
    <location>
        <begin position="234"/>
        <end position="258"/>
    </location>
</feature>
<feature type="site" description="Positions MEP for the nucleophilic attack" evidence="14">
    <location>
        <position position="156"/>
    </location>
</feature>
<evidence type="ECO:0000313" key="17">
    <source>
        <dbReference type="EMBL" id="MFD1883474.1"/>
    </source>
</evidence>
<comment type="similarity">
    <text evidence="14">In the C-terminal section; belongs to the IspF family.</text>
</comment>
<feature type="binding site" evidence="14">
    <location>
        <begin position="269"/>
        <end position="271"/>
    </location>
    <ligand>
        <name>4-CDP-2-C-methyl-D-erythritol 2-phosphate</name>
        <dbReference type="ChEBI" id="CHEBI:57919"/>
    </ligand>
</feature>
<reference evidence="18" key="1">
    <citation type="journal article" date="2019" name="Int. J. Syst. Evol. Microbiol.">
        <title>The Global Catalogue of Microorganisms (GCM) 10K type strain sequencing project: providing services to taxonomists for standard genome sequencing and annotation.</title>
        <authorList>
            <consortium name="The Broad Institute Genomics Platform"/>
            <consortium name="The Broad Institute Genome Sequencing Center for Infectious Disease"/>
            <person name="Wu L."/>
            <person name="Ma J."/>
        </authorList>
    </citation>
    <scope>NUCLEOTIDE SEQUENCE [LARGE SCALE GENOMIC DNA]</scope>
    <source>
        <strain evidence="18">CCUG 56029</strain>
    </source>
</reference>
<dbReference type="SUPFAM" id="SSF69765">
    <property type="entry name" value="IpsF-like"/>
    <property type="match status" value="1"/>
</dbReference>
<dbReference type="EC" id="4.6.1.12" evidence="14"/>
<dbReference type="Gene3D" id="3.90.550.10">
    <property type="entry name" value="Spore Coat Polysaccharide Biosynthesis Protein SpsA, Chain A"/>
    <property type="match status" value="1"/>
</dbReference>
<keyword evidence="12 14" id="KW-0456">Lyase</keyword>
<evidence type="ECO:0000256" key="2">
    <source>
        <dbReference type="ARBA" id="ARBA00001282"/>
    </source>
</evidence>
<dbReference type="InterPro" id="IPR026596">
    <property type="entry name" value="IspD/F"/>
</dbReference>
<dbReference type="InterPro" id="IPR003526">
    <property type="entry name" value="MECDP_synthase"/>
</dbReference>
<dbReference type="PROSITE" id="PS01295">
    <property type="entry name" value="ISPD"/>
    <property type="match status" value="1"/>
</dbReference>
<dbReference type="EMBL" id="JBHUEN010000050">
    <property type="protein sequence ID" value="MFD1883474.1"/>
    <property type="molecule type" value="Genomic_DNA"/>
</dbReference>
<organism evidence="17 18">
    <name type="scientific">Paracoccus pacificus</name>
    <dbReference type="NCBI Taxonomy" id="1463598"/>
    <lineage>
        <taxon>Bacteria</taxon>
        <taxon>Pseudomonadati</taxon>
        <taxon>Pseudomonadota</taxon>
        <taxon>Alphaproteobacteria</taxon>
        <taxon>Rhodobacterales</taxon>
        <taxon>Paracoccaceae</taxon>
        <taxon>Paracoccus</taxon>
    </lineage>
</organism>
<feature type="binding site" evidence="14">
    <location>
        <position position="269"/>
    </location>
    <ligand>
        <name>a divalent metal cation</name>
        <dbReference type="ChEBI" id="CHEBI:60240"/>
    </ligand>
</feature>
<dbReference type="Proteomes" id="UP001597213">
    <property type="component" value="Unassembled WGS sequence"/>
</dbReference>
<evidence type="ECO:0000256" key="4">
    <source>
        <dbReference type="ARBA" id="ARBA00004709"/>
    </source>
</evidence>
<keyword evidence="10 14" id="KW-0479">Metal-binding</keyword>
<comment type="pathway">
    <text evidence="4 14">Isoprenoid biosynthesis; isopentenyl diphosphate biosynthesis via DXP pathway; isopentenyl diphosphate from 1-deoxy-D-xylulose 5-phosphate: step 4/6.</text>
</comment>
<dbReference type="InterPro" id="IPR034683">
    <property type="entry name" value="IspD/TarI"/>
</dbReference>
<evidence type="ECO:0000256" key="1">
    <source>
        <dbReference type="ARBA" id="ARBA00000200"/>
    </source>
</evidence>
<dbReference type="Gene3D" id="3.30.1330.50">
    <property type="entry name" value="2-C-methyl-D-erythritol 2,4-cyclodiphosphate synthase"/>
    <property type="match status" value="1"/>
</dbReference>
<feature type="binding site" evidence="14">
    <location>
        <position position="303"/>
    </location>
    <ligand>
        <name>a divalent metal cation</name>
        <dbReference type="ChEBI" id="CHEBI:60240"/>
    </ligand>
</feature>
<comment type="pathway">
    <text evidence="5 14">Isoprenoid biosynthesis; isopentenyl diphosphate biosynthesis via DXP pathway; isopentenyl diphosphate from 1-deoxy-D-xylulose 5-phosphate: step 2/6.</text>
</comment>
<dbReference type="PANTHER" id="PTHR43181">
    <property type="entry name" value="2-C-METHYL-D-ERYTHRITOL 2,4-CYCLODIPHOSPHATE SYNTHASE, CHLOROPLASTIC"/>
    <property type="match status" value="1"/>
</dbReference>
<evidence type="ECO:0000256" key="9">
    <source>
        <dbReference type="ARBA" id="ARBA00022695"/>
    </source>
</evidence>
<keyword evidence="11 14" id="KW-0414">Isoprene biosynthesis</keyword>
<dbReference type="NCBIfam" id="TIGR00151">
    <property type="entry name" value="ispF"/>
    <property type="match status" value="1"/>
</dbReference>
<feature type="region of interest" description="2-C-methyl-D-erythritol 4-phosphate cytidylyltransferase" evidence="14">
    <location>
        <begin position="1"/>
        <end position="262"/>
    </location>
</feature>
<dbReference type="EC" id="2.7.7.60" evidence="14"/>
<evidence type="ECO:0000256" key="10">
    <source>
        <dbReference type="ARBA" id="ARBA00022723"/>
    </source>
</evidence>
<proteinExistence type="inferred from homology"/>
<evidence type="ECO:0000256" key="3">
    <source>
        <dbReference type="ARBA" id="ARBA00001968"/>
    </source>
</evidence>
<dbReference type="InterPro" id="IPR001228">
    <property type="entry name" value="IspD"/>
</dbReference>
<dbReference type="CDD" id="cd00554">
    <property type="entry name" value="MECDP_synthase"/>
    <property type="match status" value="1"/>
</dbReference>
<comment type="catalytic activity">
    <reaction evidence="1 14">
        <text>4-CDP-2-C-methyl-D-erythritol 2-phosphate = 2-C-methyl-D-erythritol 2,4-cyclic diphosphate + CMP</text>
        <dbReference type="Rhea" id="RHEA:23864"/>
        <dbReference type="ChEBI" id="CHEBI:57919"/>
        <dbReference type="ChEBI" id="CHEBI:58483"/>
        <dbReference type="ChEBI" id="CHEBI:60377"/>
        <dbReference type="EC" id="4.6.1.12"/>
    </reaction>
</comment>
<dbReference type="Pfam" id="PF01128">
    <property type="entry name" value="IspD"/>
    <property type="match status" value="1"/>
</dbReference>
<dbReference type="InterPro" id="IPR020555">
    <property type="entry name" value="MECDP_synthase_CS"/>
</dbReference>
<protein>
    <recommendedName>
        <fullName evidence="14">Bifunctional enzyme IspD/IspF</fullName>
    </recommendedName>
    <domain>
        <recommendedName>
            <fullName evidence="14">2-C-methyl-D-erythritol 4-phosphate cytidylyltransferase</fullName>
            <ecNumber evidence="14">2.7.7.60</ecNumber>
        </recommendedName>
        <alternativeName>
            <fullName evidence="14">4-diphosphocytidyl-2C-methyl-D-erythritol synthase</fullName>
        </alternativeName>
        <alternativeName>
            <fullName evidence="14">MEP cytidylyltransferase</fullName>
            <shortName evidence="14">MCT</shortName>
        </alternativeName>
    </domain>
    <domain>
        <recommendedName>
            <fullName evidence="14">2-C-methyl-D-erythritol 2,4-cyclodiphosphate synthase</fullName>
            <shortName evidence="14">MECDP-synthase</shortName>
            <shortName evidence="14">MECPP-synthase</shortName>
            <shortName evidence="14">MECPS</shortName>
            <ecNumber evidence="14">4.6.1.12</ecNumber>
        </recommendedName>
    </domain>
</protein>
<evidence type="ECO:0000256" key="6">
    <source>
        <dbReference type="ARBA" id="ARBA00008480"/>
    </source>
</evidence>
<dbReference type="InterPro" id="IPR036571">
    <property type="entry name" value="MECDP_synthase_sf"/>
</dbReference>
<evidence type="ECO:0000256" key="7">
    <source>
        <dbReference type="ARBA" id="ARBA00009789"/>
    </source>
</evidence>
<evidence type="ECO:0000256" key="5">
    <source>
        <dbReference type="ARBA" id="ARBA00004787"/>
    </source>
</evidence>
<dbReference type="PROSITE" id="PS01350">
    <property type="entry name" value="ISPF"/>
    <property type="match status" value="1"/>
</dbReference>
<evidence type="ECO:0000256" key="13">
    <source>
        <dbReference type="ARBA" id="ARBA00023268"/>
    </source>
</evidence>
<comment type="similarity">
    <text evidence="6">Belongs to the IspF family.</text>
</comment>
<feature type="binding site" evidence="14">
    <location>
        <begin position="295"/>
        <end position="296"/>
    </location>
    <ligand>
        <name>4-CDP-2-C-methyl-D-erythritol 2-phosphate</name>
        <dbReference type="ChEBI" id="CHEBI:57919"/>
    </ligand>
</feature>
<dbReference type="HAMAP" id="MF_01520">
    <property type="entry name" value="IspDF"/>
    <property type="match status" value="1"/>
</dbReference>
<feature type="binding site" evidence="14">
    <location>
        <position position="400"/>
    </location>
    <ligand>
        <name>4-CDP-2-C-methyl-D-erythritol 2-phosphate</name>
        <dbReference type="ChEBI" id="CHEBI:57919"/>
    </ligand>
</feature>
<evidence type="ECO:0000313" key="18">
    <source>
        <dbReference type="Proteomes" id="UP001597213"/>
    </source>
</evidence>
<feature type="site" description="Transition state stabilizer" evidence="14">
    <location>
        <position position="22"/>
    </location>
</feature>
<feature type="site" description="Positions MEP for the nucleophilic attack" evidence="14">
    <location>
        <position position="210"/>
    </location>
</feature>
<feature type="site" description="Transition state stabilizer" evidence="14">
    <location>
        <position position="394"/>
    </location>
</feature>
<comment type="cofactor">
    <cofactor evidence="3 14">
        <name>a divalent metal cation</name>
        <dbReference type="ChEBI" id="CHEBI:60240"/>
    </cofactor>
</comment>
<dbReference type="CDD" id="cd02516">
    <property type="entry name" value="CDP-ME_synthetase"/>
    <property type="match status" value="1"/>
</dbReference>
<comment type="function">
    <text evidence="14">Bifunctional enzyme that catalyzes the formation of 4-diphosphocytidyl-2-C-methyl-D-erythritol from CTP and 2-C-methyl-D-erythritol 4-phosphate (MEP) (IspD), and catalyzes the conversion of 4-diphosphocytidyl-2-C-methyl-D-erythritol 2-phosphate (CDP-ME2P) to 2-C-methyl-D-erythritol 2,4-cyclodiphosphate (ME-CPP) with a corresponding release of cytidine 5-monophosphate (CMP) (IspF).</text>
</comment>
<dbReference type="Pfam" id="PF02542">
    <property type="entry name" value="YgbB"/>
    <property type="match status" value="1"/>
</dbReference>
<feature type="binding site" evidence="14">
    <location>
        <begin position="393"/>
        <end position="396"/>
    </location>
    <ligand>
        <name>4-CDP-2-C-methyl-D-erythritol 2-phosphate</name>
        <dbReference type="ChEBI" id="CHEBI:57919"/>
    </ligand>
</feature>
<keyword evidence="13 14" id="KW-0511">Multifunctional enzyme</keyword>
<feature type="domain" description="2-C-methyl-D-erythritol 2,4-cyclodiphosphate synthase" evidence="16">
    <location>
        <begin position="263"/>
        <end position="415"/>
    </location>
</feature>
<evidence type="ECO:0000256" key="11">
    <source>
        <dbReference type="ARBA" id="ARBA00023229"/>
    </source>
</evidence>
<keyword evidence="18" id="KW-1185">Reference proteome</keyword>
<feature type="binding site" evidence="14">
    <location>
        <position position="271"/>
    </location>
    <ligand>
        <name>a divalent metal cation</name>
        <dbReference type="ChEBI" id="CHEBI:60240"/>
    </ligand>
</feature>
<gene>
    <name evidence="17" type="primary">ispF</name>
    <name evidence="14" type="synonym">ispDF</name>
    <name evidence="17" type="ORF">ACFSCT_17325</name>
</gene>